<comment type="caution">
    <text evidence="2">The sequence shown here is derived from an EMBL/GenBank/DDBJ whole genome shotgun (WGS) entry which is preliminary data.</text>
</comment>
<evidence type="ECO:0000313" key="3">
    <source>
        <dbReference type="Proteomes" id="UP001596445"/>
    </source>
</evidence>
<organism evidence="2 3">
    <name type="scientific">Halovenus salina</name>
    <dbReference type="NCBI Taxonomy" id="1510225"/>
    <lineage>
        <taxon>Archaea</taxon>
        <taxon>Methanobacteriati</taxon>
        <taxon>Methanobacteriota</taxon>
        <taxon>Stenosarchaea group</taxon>
        <taxon>Halobacteria</taxon>
        <taxon>Halobacteriales</taxon>
        <taxon>Haloarculaceae</taxon>
        <taxon>Halovenus</taxon>
    </lineage>
</organism>
<feature type="region of interest" description="Disordered" evidence="1">
    <location>
        <begin position="1"/>
        <end position="58"/>
    </location>
</feature>
<dbReference type="AlphaFoldDB" id="A0ABD5VYJ5"/>
<gene>
    <name evidence="2" type="ORF">ACFQQG_00660</name>
</gene>
<name>A0ABD5VYJ5_9EURY</name>
<dbReference type="EMBL" id="JBHSZI010000001">
    <property type="protein sequence ID" value="MFC7056958.1"/>
    <property type="molecule type" value="Genomic_DNA"/>
</dbReference>
<proteinExistence type="predicted"/>
<accession>A0ABD5VYJ5</accession>
<evidence type="ECO:0000256" key="1">
    <source>
        <dbReference type="SAM" id="MobiDB-lite"/>
    </source>
</evidence>
<keyword evidence="3" id="KW-1185">Reference proteome</keyword>
<evidence type="ECO:0000313" key="2">
    <source>
        <dbReference type="EMBL" id="MFC7056958.1"/>
    </source>
</evidence>
<reference evidence="2 3" key="1">
    <citation type="journal article" date="2019" name="Int. J. Syst. Evol. Microbiol.">
        <title>The Global Catalogue of Microorganisms (GCM) 10K type strain sequencing project: providing services to taxonomists for standard genome sequencing and annotation.</title>
        <authorList>
            <consortium name="The Broad Institute Genomics Platform"/>
            <consortium name="The Broad Institute Genome Sequencing Center for Infectious Disease"/>
            <person name="Wu L."/>
            <person name="Ma J."/>
        </authorList>
    </citation>
    <scope>NUCLEOTIDE SEQUENCE [LARGE SCALE GENOMIC DNA]</scope>
    <source>
        <strain evidence="2 3">JCM 30072</strain>
    </source>
</reference>
<dbReference type="RefSeq" id="WP_382183657.1">
    <property type="nucleotide sequence ID" value="NZ_JBHSZI010000001.1"/>
</dbReference>
<protein>
    <submittedName>
        <fullName evidence="2">Uncharacterized protein</fullName>
    </submittedName>
</protein>
<sequence length="79" mass="8675">MSCVSEEVPLDIAGHEDRERPSGASDLLGEEDSDEQPAPETADESPQRSQTKRRSSLSRCWSNWLKTVLSTPGISTSSR</sequence>
<feature type="compositionally biased region" description="Acidic residues" evidence="1">
    <location>
        <begin position="28"/>
        <end position="43"/>
    </location>
</feature>
<dbReference type="Proteomes" id="UP001596445">
    <property type="component" value="Unassembled WGS sequence"/>
</dbReference>